<evidence type="ECO:0000313" key="1">
    <source>
        <dbReference type="EMBL" id="MBB5144027.1"/>
    </source>
</evidence>
<comment type="caution">
    <text evidence="1">The sequence shown here is derived from an EMBL/GenBank/DDBJ whole genome shotgun (WGS) entry which is preliminary data.</text>
</comment>
<dbReference type="AlphaFoldDB" id="A0A7W8C402"/>
<organism evidence="1 2">
    <name type="scientific">Desulfovibrio intestinalis</name>
    <dbReference type="NCBI Taxonomy" id="58621"/>
    <lineage>
        <taxon>Bacteria</taxon>
        <taxon>Pseudomonadati</taxon>
        <taxon>Thermodesulfobacteriota</taxon>
        <taxon>Desulfovibrionia</taxon>
        <taxon>Desulfovibrionales</taxon>
        <taxon>Desulfovibrionaceae</taxon>
        <taxon>Desulfovibrio</taxon>
    </lineage>
</organism>
<reference evidence="1 2" key="1">
    <citation type="submission" date="2020-08" db="EMBL/GenBank/DDBJ databases">
        <title>Genomic Encyclopedia of Type Strains, Phase IV (KMG-IV): sequencing the most valuable type-strain genomes for metagenomic binning, comparative biology and taxonomic classification.</title>
        <authorList>
            <person name="Goeker M."/>
        </authorList>
    </citation>
    <scope>NUCLEOTIDE SEQUENCE [LARGE SCALE GENOMIC DNA]</scope>
    <source>
        <strain evidence="1 2">DSM 11275</strain>
    </source>
</reference>
<evidence type="ECO:0000313" key="2">
    <source>
        <dbReference type="Proteomes" id="UP000539075"/>
    </source>
</evidence>
<dbReference type="Proteomes" id="UP000539075">
    <property type="component" value="Unassembled WGS sequence"/>
</dbReference>
<keyword evidence="2" id="KW-1185">Reference proteome</keyword>
<accession>A0A7W8C402</accession>
<dbReference type="RefSeq" id="WP_183720236.1">
    <property type="nucleotide sequence ID" value="NZ_JACHGO010000006.1"/>
</dbReference>
<sequence length="105" mass="11884">MKTEICCVIAWQICQGVNRARRKQTVPQQGRYAAYFLRGYFKTATMASKGRKFTSMKKPKIASCLLNAACCRPLAKRQGIASTCQVVNRYAVFAACYTENVLRLY</sequence>
<gene>
    <name evidence="1" type="ORF">HNQ38_002135</name>
</gene>
<name>A0A7W8C402_9BACT</name>
<dbReference type="EMBL" id="JACHGO010000006">
    <property type="protein sequence ID" value="MBB5144027.1"/>
    <property type="molecule type" value="Genomic_DNA"/>
</dbReference>
<protein>
    <submittedName>
        <fullName evidence="1">Uncharacterized protein</fullName>
    </submittedName>
</protein>
<proteinExistence type="predicted"/>